<dbReference type="PANTHER" id="PTHR38926:SF5">
    <property type="entry name" value="F-BOX AND LEUCINE-RICH REPEAT PROTEIN 6"/>
    <property type="match status" value="1"/>
</dbReference>
<name>A0A067MFU0_BOTB1</name>
<dbReference type="Gene3D" id="1.20.1280.50">
    <property type="match status" value="1"/>
</dbReference>
<gene>
    <name evidence="1" type="ORF">BOTBODRAFT_68375</name>
</gene>
<evidence type="ECO:0000313" key="2">
    <source>
        <dbReference type="Proteomes" id="UP000027195"/>
    </source>
</evidence>
<keyword evidence="2" id="KW-1185">Reference proteome</keyword>
<organism evidence="1 2">
    <name type="scientific">Botryobasidium botryosum (strain FD-172 SS1)</name>
    <dbReference type="NCBI Taxonomy" id="930990"/>
    <lineage>
        <taxon>Eukaryota</taxon>
        <taxon>Fungi</taxon>
        <taxon>Dikarya</taxon>
        <taxon>Basidiomycota</taxon>
        <taxon>Agaricomycotina</taxon>
        <taxon>Agaricomycetes</taxon>
        <taxon>Cantharellales</taxon>
        <taxon>Botryobasidiaceae</taxon>
        <taxon>Botryobasidium</taxon>
    </lineage>
</organism>
<dbReference type="OrthoDB" id="3211152at2759"/>
<dbReference type="AlphaFoldDB" id="A0A067MFU0"/>
<dbReference type="SUPFAM" id="SSF52047">
    <property type="entry name" value="RNI-like"/>
    <property type="match status" value="1"/>
</dbReference>
<dbReference type="PANTHER" id="PTHR38926">
    <property type="entry name" value="F-BOX DOMAIN CONTAINING PROTEIN, EXPRESSED"/>
    <property type="match status" value="1"/>
</dbReference>
<dbReference type="InParanoid" id="A0A067MFU0"/>
<sequence>MDAFVPRVQQLMLDLVGNSMTAQPSVHRFSGEPTGQDDCERLDDCPQSIKRELQILAEARDYAVGTIENFIGSKISELASRHNRMLAISSLPNDVLSIIFEHAYAAALADADAGLEGGTSKDAEEKRDAPLHFGLCASHVSRTWRHIALNMPRLWARIDAPVLELVDACLSRSRGLPLDIIFHKPSNVAGRVQYEEKVEGCVPSLLSHVERWRSLALLNVRPTHYSSIFSSSAARLGKLKLENVRGGGRLAVDIAFRMFSEKFLRLRELALSSVEIPLSSSIYRNLVNLTLESIVFNDSIEDFVRVLRACPLIEVFALIKVFFRRGGLPPIDSLIHLPYPKEVHFTFLRTSSSGYILSCIRVPPTMQIFGCYQLQAGENLDLIFPPPNLVSDTVPSLLGVTGLNFNFVSKPSTFALVCTAGTPGNDTPAVLDLEFPSLDQMNANFFSRQIFLGLGQALLFPNLVSFTLVGAAFDILPPSDFLQVLSRFSHIARLNLDRCAAPFMNLIGEGELSFPNLTSLSLSNLRRPLGLDMYRMPLVTPKDFGAILANLPNLDTIQFTNCSVTLSQTLKSAQSKHLCPRLEHLALEKCHILGADLAALVESRKEWGGEIVLETITVDSCAGVDERAILRLKDIVGQVQVL</sequence>
<dbReference type="InterPro" id="IPR032675">
    <property type="entry name" value="LRR_dom_sf"/>
</dbReference>
<protein>
    <submittedName>
        <fullName evidence="1">Uncharacterized protein</fullName>
    </submittedName>
</protein>
<reference evidence="2" key="1">
    <citation type="journal article" date="2014" name="Proc. Natl. Acad. Sci. U.S.A.">
        <title>Extensive sampling of basidiomycete genomes demonstrates inadequacy of the white-rot/brown-rot paradigm for wood decay fungi.</title>
        <authorList>
            <person name="Riley R."/>
            <person name="Salamov A.A."/>
            <person name="Brown D.W."/>
            <person name="Nagy L.G."/>
            <person name="Floudas D."/>
            <person name="Held B.W."/>
            <person name="Levasseur A."/>
            <person name="Lombard V."/>
            <person name="Morin E."/>
            <person name="Otillar R."/>
            <person name="Lindquist E.A."/>
            <person name="Sun H."/>
            <person name="LaButti K.M."/>
            <person name="Schmutz J."/>
            <person name="Jabbour D."/>
            <person name="Luo H."/>
            <person name="Baker S.E."/>
            <person name="Pisabarro A.G."/>
            <person name="Walton J.D."/>
            <person name="Blanchette R.A."/>
            <person name="Henrissat B."/>
            <person name="Martin F."/>
            <person name="Cullen D."/>
            <person name="Hibbett D.S."/>
            <person name="Grigoriev I.V."/>
        </authorList>
    </citation>
    <scope>NUCLEOTIDE SEQUENCE [LARGE SCALE GENOMIC DNA]</scope>
    <source>
        <strain evidence="2">FD-172 SS1</strain>
    </source>
</reference>
<accession>A0A067MFU0</accession>
<dbReference type="Gene3D" id="3.80.10.10">
    <property type="entry name" value="Ribonuclease Inhibitor"/>
    <property type="match status" value="1"/>
</dbReference>
<proteinExistence type="predicted"/>
<dbReference type="HOGENOM" id="CLU_024199_1_2_1"/>
<dbReference type="Proteomes" id="UP000027195">
    <property type="component" value="Unassembled WGS sequence"/>
</dbReference>
<dbReference type="EMBL" id="KL198064">
    <property type="protein sequence ID" value="KDQ10752.1"/>
    <property type="molecule type" value="Genomic_DNA"/>
</dbReference>
<evidence type="ECO:0000313" key="1">
    <source>
        <dbReference type="EMBL" id="KDQ10752.1"/>
    </source>
</evidence>